<gene>
    <name evidence="3" type="primary">cheB</name>
    <name evidence="8" type="ORF">GGQ92_000225</name>
</gene>
<dbReference type="InterPro" id="IPR008248">
    <property type="entry name" value="CheB-like"/>
</dbReference>
<sequence>MTTKKVLVVDDSAFMRKMISDILSKSSNLEVISTARNGEDALKKVTELKPDVITLDIEMPIKDGIATLRDIMKHQPTPVVMLSSLTKAGADKTMEAMSNGAVDFIAKPSGSISLDIEEISAEIIRKVEAASLARIKPKKDKKRQEIGVLKPVKAKKKIVLIGSSTGGPSALQEVLTKLPKDFPAPIAIVQHMPKGFTKSLAERLNRLAEIEVREVTHLEELKPGIAYIAPGGQHFLIEERQNKYIARVTDDQPVKGHKPSVNLLFNSAAELRECLPVSVMLTGMGSDGASGIELLKRKHPRTIAISQSKESCIVYGMPQAAEKTGLVDYVVDISEISNVLTQKFMN</sequence>
<dbReference type="InterPro" id="IPR001789">
    <property type="entry name" value="Sig_transdc_resp-reg_receiver"/>
</dbReference>
<feature type="active site" evidence="3 4">
    <location>
        <position position="191"/>
    </location>
</feature>
<dbReference type="SUPFAM" id="SSF52738">
    <property type="entry name" value="Methylesterase CheB, C-terminal domain"/>
    <property type="match status" value="1"/>
</dbReference>
<dbReference type="CDD" id="cd17541">
    <property type="entry name" value="REC_CheB-like"/>
    <property type="match status" value="1"/>
</dbReference>
<dbReference type="PROSITE" id="PS50110">
    <property type="entry name" value="RESPONSE_REGULATORY"/>
    <property type="match status" value="1"/>
</dbReference>
<evidence type="ECO:0000256" key="5">
    <source>
        <dbReference type="PROSITE-ProRule" id="PRU00169"/>
    </source>
</evidence>
<dbReference type="AlphaFoldDB" id="A0A841RL44"/>
<dbReference type="NCBIfam" id="NF001965">
    <property type="entry name" value="PRK00742.1"/>
    <property type="match status" value="1"/>
</dbReference>
<comment type="catalytic activity">
    <reaction evidence="3">
        <text>L-glutaminyl-[protein] + H2O = L-glutamyl-[protein] + NH4(+)</text>
        <dbReference type="Rhea" id="RHEA:16441"/>
        <dbReference type="Rhea" id="RHEA-COMP:10207"/>
        <dbReference type="Rhea" id="RHEA-COMP:10208"/>
        <dbReference type="ChEBI" id="CHEBI:15377"/>
        <dbReference type="ChEBI" id="CHEBI:28938"/>
        <dbReference type="ChEBI" id="CHEBI:29973"/>
        <dbReference type="ChEBI" id="CHEBI:30011"/>
        <dbReference type="EC" id="3.5.1.44"/>
    </reaction>
</comment>
<proteinExistence type="inferred from homology"/>
<keyword evidence="3 5" id="KW-0597">Phosphoprotein</keyword>
<dbReference type="Pfam" id="PF00072">
    <property type="entry name" value="Response_reg"/>
    <property type="match status" value="1"/>
</dbReference>
<dbReference type="EMBL" id="JACHON010000001">
    <property type="protein sequence ID" value="MBB6511458.1"/>
    <property type="molecule type" value="Genomic_DNA"/>
</dbReference>
<evidence type="ECO:0000313" key="8">
    <source>
        <dbReference type="EMBL" id="MBB6511458.1"/>
    </source>
</evidence>
<evidence type="ECO:0000256" key="3">
    <source>
        <dbReference type="HAMAP-Rule" id="MF_00099"/>
    </source>
</evidence>
<dbReference type="EC" id="3.1.1.61" evidence="3"/>
<dbReference type="GO" id="GO:0006935">
    <property type="term" value="P:chemotaxis"/>
    <property type="evidence" value="ECO:0007669"/>
    <property type="project" value="UniProtKB-UniRule"/>
</dbReference>
<dbReference type="PIRSF" id="PIRSF000876">
    <property type="entry name" value="RR_chemtxs_CheB"/>
    <property type="match status" value="1"/>
</dbReference>
<keyword evidence="3" id="KW-0963">Cytoplasm</keyword>
<dbReference type="HAMAP" id="MF_00099">
    <property type="entry name" value="CheB_chemtxs"/>
    <property type="match status" value="1"/>
</dbReference>
<dbReference type="NCBIfam" id="NF009206">
    <property type="entry name" value="PRK12555.1"/>
    <property type="match status" value="1"/>
</dbReference>
<protein>
    <recommendedName>
        <fullName evidence="3">Protein-glutamate methylesterase/protein-glutamine glutaminase</fullName>
        <ecNumber evidence="3">3.1.1.61</ecNumber>
        <ecNumber evidence="3">3.5.1.44</ecNumber>
    </recommendedName>
</protein>
<dbReference type="InterPro" id="IPR000673">
    <property type="entry name" value="Sig_transdc_resp-reg_Me-estase"/>
</dbReference>
<dbReference type="PANTHER" id="PTHR42872">
    <property type="entry name" value="PROTEIN-GLUTAMATE METHYLESTERASE/PROTEIN-GLUTAMINE GLUTAMINASE"/>
    <property type="match status" value="1"/>
</dbReference>
<dbReference type="CDD" id="cd16432">
    <property type="entry name" value="CheB_Rec"/>
    <property type="match status" value="1"/>
</dbReference>
<reference evidence="8 9" key="1">
    <citation type="submission" date="2020-08" db="EMBL/GenBank/DDBJ databases">
        <title>Genomic Encyclopedia of Type Strains, Phase IV (KMG-IV): sequencing the most valuable type-strain genomes for metagenomic binning, comparative biology and taxonomic classification.</title>
        <authorList>
            <person name="Goeker M."/>
        </authorList>
    </citation>
    <scope>NUCLEOTIDE SEQUENCE [LARGE SCALE GENOMIC DNA]</scope>
    <source>
        <strain evidence="8 9">DSM 11805</strain>
    </source>
</reference>
<feature type="active site" evidence="3 4">
    <location>
        <position position="287"/>
    </location>
</feature>
<dbReference type="Gene3D" id="3.40.50.2300">
    <property type="match status" value="1"/>
</dbReference>
<comment type="domain">
    <text evidence="3">Contains a C-terminal catalytic domain, and an N-terminal region which modulates catalytic activity.</text>
</comment>
<dbReference type="GO" id="GO:0008984">
    <property type="term" value="F:protein-glutamate methylesterase activity"/>
    <property type="evidence" value="ECO:0007669"/>
    <property type="project" value="UniProtKB-UniRule"/>
</dbReference>
<dbReference type="RefSeq" id="WP_184243699.1">
    <property type="nucleotide sequence ID" value="NZ_BAAACU010000022.1"/>
</dbReference>
<dbReference type="Proteomes" id="UP000572212">
    <property type="component" value="Unassembled WGS sequence"/>
</dbReference>
<organism evidence="8 9">
    <name type="scientific">Gracilibacillus halotolerans</name>
    <dbReference type="NCBI Taxonomy" id="74386"/>
    <lineage>
        <taxon>Bacteria</taxon>
        <taxon>Bacillati</taxon>
        <taxon>Bacillota</taxon>
        <taxon>Bacilli</taxon>
        <taxon>Bacillales</taxon>
        <taxon>Bacillaceae</taxon>
        <taxon>Gracilibacillus</taxon>
    </lineage>
</organism>
<evidence type="ECO:0000313" key="9">
    <source>
        <dbReference type="Proteomes" id="UP000572212"/>
    </source>
</evidence>
<keyword evidence="1 3" id="KW-0378">Hydrolase</keyword>
<keyword evidence="3 4" id="KW-0145">Chemotaxis</keyword>
<dbReference type="SMART" id="SM00448">
    <property type="entry name" value="REC"/>
    <property type="match status" value="1"/>
</dbReference>
<evidence type="ECO:0000256" key="1">
    <source>
        <dbReference type="ARBA" id="ARBA00022801"/>
    </source>
</evidence>
<comment type="similarity">
    <text evidence="3">Belongs to the CheB family.</text>
</comment>
<comment type="caution">
    <text evidence="8">The sequence shown here is derived from an EMBL/GenBank/DDBJ whole genome shotgun (WGS) entry which is preliminary data.</text>
</comment>
<dbReference type="GO" id="GO:0005737">
    <property type="term" value="C:cytoplasm"/>
    <property type="evidence" value="ECO:0007669"/>
    <property type="project" value="UniProtKB-SubCell"/>
</dbReference>
<accession>A0A841RL44</accession>
<dbReference type="SUPFAM" id="SSF52172">
    <property type="entry name" value="CheY-like"/>
    <property type="match status" value="1"/>
</dbReference>
<comment type="catalytic activity">
    <reaction evidence="2 3">
        <text>[protein]-L-glutamate 5-O-methyl ester + H2O = L-glutamyl-[protein] + methanol + H(+)</text>
        <dbReference type="Rhea" id="RHEA:23236"/>
        <dbReference type="Rhea" id="RHEA-COMP:10208"/>
        <dbReference type="Rhea" id="RHEA-COMP:10311"/>
        <dbReference type="ChEBI" id="CHEBI:15377"/>
        <dbReference type="ChEBI" id="CHEBI:15378"/>
        <dbReference type="ChEBI" id="CHEBI:17790"/>
        <dbReference type="ChEBI" id="CHEBI:29973"/>
        <dbReference type="ChEBI" id="CHEBI:82795"/>
        <dbReference type="EC" id="3.1.1.61"/>
    </reaction>
</comment>
<dbReference type="Pfam" id="PF01339">
    <property type="entry name" value="CheB_methylest"/>
    <property type="match status" value="1"/>
</dbReference>
<evidence type="ECO:0000259" key="7">
    <source>
        <dbReference type="PROSITE" id="PS50122"/>
    </source>
</evidence>
<evidence type="ECO:0000259" key="6">
    <source>
        <dbReference type="PROSITE" id="PS50110"/>
    </source>
</evidence>
<name>A0A841RL44_9BACI</name>
<dbReference type="PROSITE" id="PS50122">
    <property type="entry name" value="CHEB"/>
    <property type="match status" value="1"/>
</dbReference>
<dbReference type="GO" id="GO:0050568">
    <property type="term" value="F:protein-glutamine glutaminase activity"/>
    <property type="evidence" value="ECO:0007669"/>
    <property type="project" value="UniProtKB-UniRule"/>
</dbReference>
<comment type="function">
    <text evidence="3">Involved in chemotaxis. Part of a chemotaxis signal transduction system that modulates chemotaxis in response to various stimuli. Catalyzes the demethylation of specific methylglutamate residues introduced into the chemoreceptors (methyl-accepting chemotaxis proteins or MCP) by CheR. Also mediates the irreversible deamidation of specific glutamine residues to glutamic acid.</text>
</comment>
<dbReference type="PANTHER" id="PTHR42872:SF3">
    <property type="entry name" value="PROTEIN-GLUTAMATE METHYLESTERASE_PROTEIN-GLUTAMINE GLUTAMINASE 1"/>
    <property type="match status" value="1"/>
</dbReference>
<dbReference type="GO" id="GO:0000156">
    <property type="term" value="F:phosphorelay response regulator activity"/>
    <property type="evidence" value="ECO:0007669"/>
    <property type="project" value="InterPro"/>
</dbReference>
<keyword evidence="9" id="KW-1185">Reference proteome</keyword>
<evidence type="ECO:0000256" key="4">
    <source>
        <dbReference type="PROSITE-ProRule" id="PRU00050"/>
    </source>
</evidence>
<evidence type="ECO:0000256" key="2">
    <source>
        <dbReference type="ARBA" id="ARBA00048267"/>
    </source>
</evidence>
<dbReference type="Gene3D" id="3.40.50.180">
    <property type="entry name" value="Methylesterase CheB, C-terminal domain"/>
    <property type="match status" value="1"/>
</dbReference>
<feature type="modified residue" description="4-aspartylphosphate" evidence="3 5">
    <location>
        <position position="56"/>
    </location>
</feature>
<dbReference type="EC" id="3.5.1.44" evidence="3"/>
<comment type="PTM">
    <text evidence="3">Phosphorylated by CheA. Phosphorylation of the N-terminal regulatory domain activates the methylesterase activity.</text>
</comment>
<comment type="subcellular location">
    <subcellularLocation>
        <location evidence="3">Cytoplasm</location>
    </subcellularLocation>
</comment>
<feature type="domain" description="CheB-type methylesterase" evidence="7">
    <location>
        <begin position="151"/>
        <end position="346"/>
    </location>
</feature>
<dbReference type="InterPro" id="IPR035909">
    <property type="entry name" value="CheB_C"/>
</dbReference>
<feature type="active site" evidence="3 4">
    <location>
        <position position="164"/>
    </location>
</feature>
<feature type="domain" description="Response regulatory" evidence="6">
    <location>
        <begin position="5"/>
        <end position="122"/>
    </location>
</feature>
<dbReference type="InterPro" id="IPR011006">
    <property type="entry name" value="CheY-like_superfamily"/>
</dbReference>